<evidence type="ECO:0000313" key="2">
    <source>
        <dbReference type="EMBL" id="SCC07931.1"/>
    </source>
</evidence>
<name>A0A0V8HJD9_9BACI</name>
<dbReference type="OrthoDB" id="9765872at2"/>
<dbReference type="AlphaFoldDB" id="A0A0V8HJD9"/>
<accession>A0A0V8HJD9</accession>
<dbReference type="PANTHER" id="PTHR37946:SF1">
    <property type="entry name" value="SLL1969 PROTEIN"/>
    <property type="match status" value="1"/>
</dbReference>
<reference evidence="3" key="1">
    <citation type="submission" date="2016-08" db="EMBL/GenBank/DDBJ databases">
        <authorList>
            <person name="Varghese N."/>
            <person name="Submissions Spin"/>
        </authorList>
    </citation>
    <scope>NUCLEOTIDE SEQUENCE [LARGE SCALE GENOMIC DNA]</scope>
    <source>
        <strain evidence="3">SGD-1123</strain>
    </source>
</reference>
<feature type="signal peptide" evidence="1">
    <location>
        <begin position="1"/>
        <end position="22"/>
    </location>
</feature>
<organism evidence="2 3">
    <name type="scientific">[Bacillus] enclensis</name>
    <dbReference type="NCBI Taxonomy" id="1402860"/>
    <lineage>
        <taxon>Bacteria</taxon>
        <taxon>Bacillati</taxon>
        <taxon>Bacillota</taxon>
        <taxon>Bacilli</taxon>
        <taxon>Bacillales</taxon>
        <taxon>Bacillaceae</taxon>
        <taxon>Rossellomorea</taxon>
    </lineage>
</organism>
<proteinExistence type="predicted"/>
<dbReference type="Gene3D" id="3.40.50.1820">
    <property type="entry name" value="alpha/beta hydrolase"/>
    <property type="match status" value="1"/>
</dbReference>
<evidence type="ECO:0000313" key="3">
    <source>
        <dbReference type="Proteomes" id="UP000181997"/>
    </source>
</evidence>
<evidence type="ECO:0000256" key="1">
    <source>
        <dbReference type="SAM" id="SignalP"/>
    </source>
</evidence>
<feature type="chain" id="PRO_5014527734" evidence="1">
    <location>
        <begin position="23"/>
        <end position="499"/>
    </location>
</feature>
<keyword evidence="1" id="KW-0732">Signal</keyword>
<dbReference type="RefSeq" id="WP_058298507.1">
    <property type="nucleotide sequence ID" value="NZ_FMAU01000002.1"/>
</dbReference>
<dbReference type="SUPFAM" id="SSF53474">
    <property type="entry name" value="alpha/beta-Hydrolases"/>
    <property type="match status" value="1"/>
</dbReference>
<protein>
    <submittedName>
        <fullName evidence="2">Triacylglycerol lipase</fullName>
    </submittedName>
</protein>
<sequence>MVKKLGFLIVALVFMFPTLSMAGDFGKDDPSGVPGQWYVGTTPSYSSPSKYPVLFVHGLNSSSNTWWDENDMYNTAYQNGYETAFIDLYPTKTMWDNGALLAGKIRDIYQYFGEKVVIVAHSKGGVDTQSALVHYGAYPYVARVITLSSPHNGSELADLAYSSWAGWLAGILGSKNDATYSLQTGYMNYFRELTDTHINVGRVPFYTVAGTKWGSFGSSLYWGGLYLSSYGSNDGAVTVNSSRLPYASHLGTGSWNHSQIKEGSATFNLFNGYLNESIPSGADLDAVQKLKVTEKETASSYIRGGEYTGSKQEPITVEDGTNSITIDWISNHKDSILTLEDPDGDDTYFSKSTSTSEADGVFEGGYHHSLTIPFPKAGEWKVHARSPKKEAYLMNVIYDSEFNDSVDVQISSNSIKLKGKNSKVKFKIEISIEYYKNGKLKKSKLKMKDQTFKLPELGEGVYNLTVDVNGHKNNEKFKRTILTSIYVDEKGQMYSQYQY</sequence>
<dbReference type="EMBL" id="FMAU01000002">
    <property type="protein sequence ID" value="SCC07931.1"/>
    <property type="molecule type" value="Genomic_DNA"/>
</dbReference>
<dbReference type="PANTHER" id="PTHR37946">
    <property type="entry name" value="SLL1969 PROTEIN"/>
    <property type="match status" value="1"/>
</dbReference>
<dbReference type="Proteomes" id="UP000181997">
    <property type="component" value="Unassembled WGS sequence"/>
</dbReference>
<gene>
    <name evidence="2" type="ORF">GA0061094_2331</name>
</gene>
<dbReference type="InterPro" id="IPR029058">
    <property type="entry name" value="AB_hydrolase_fold"/>
</dbReference>
<keyword evidence="3" id="KW-1185">Reference proteome</keyword>